<dbReference type="Proteomes" id="UP000242814">
    <property type="component" value="Unassembled WGS sequence"/>
</dbReference>
<proteinExistence type="predicted"/>
<reference evidence="2 3" key="1">
    <citation type="submission" date="2016-06" db="EMBL/GenBank/DDBJ databases">
        <authorList>
            <person name="Kjaerup R.B."/>
            <person name="Dalgaard T.S."/>
            <person name="Juul-Madsen H.R."/>
        </authorList>
    </citation>
    <scope>NUCLEOTIDE SEQUENCE [LARGE SCALE GENOMIC DNA]</scope>
    <source>
        <strain evidence="2 3">Pb300</strain>
    </source>
</reference>
<evidence type="ECO:0000313" key="3">
    <source>
        <dbReference type="Proteomes" id="UP000242814"/>
    </source>
</evidence>
<evidence type="ECO:0000256" key="1">
    <source>
        <dbReference type="SAM" id="MobiDB-lite"/>
    </source>
</evidence>
<comment type="caution">
    <text evidence="2">The sequence shown here is derived from an EMBL/GenBank/DDBJ whole genome shotgun (WGS) entry which is preliminary data.</text>
</comment>
<organism evidence="2 3">
    <name type="scientific">Paracoccidioides brasiliensis</name>
    <dbReference type="NCBI Taxonomy" id="121759"/>
    <lineage>
        <taxon>Eukaryota</taxon>
        <taxon>Fungi</taxon>
        <taxon>Dikarya</taxon>
        <taxon>Ascomycota</taxon>
        <taxon>Pezizomycotina</taxon>
        <taxon>Eurotiomycetes</taxon>
        <taxon>Eurotiomycetidae</taxon>
        <taxon>Onygenales</taxon>
        <taxon>Ajellomycetaceae</taxon>
        <taxon>Paracoccidioides</taxon>
    </lineage>
</organism>
<evidence type="ECO:0000313" key="2">
    <source>
        <dbReference type="EMBL" id="ODH40437.1"/>
    </source>
</evidence>
<name>A0A1D2JLC0_PARBR</name>
<protein>
    <submittedName>
        <fullName evidence="2">Uncharacterized protein</fullName>
    </submittedName>
</protein>
<feature type="region of interest" description="Disordered" evidence="1">
    <location>
        <begin position="1"/>
        <end position="45"/>
    </location>
</feature>
<sequence length="274" mass="30258">MSQNNSDIAITKAPLHSEKKRARAISSAPLKPLDDPPQPQNMSQDALDTTTATTAQLHQINISFNPHPALSPGGESIENVTDCTQAVLLTVKNFSSTVNYKLNALLSHANNFFSAELAAVLELCNELSAVLDLILCTYKNSLPCQTVILRQAMGHGIVKVIKDLTAESKSMLTYAITMTAKMILSNNFSQTVSVIRQSHKKQIQQVNCSLHQEQKDKQVMIRLSAAYTAHDLDSQTIHEQVHAMISDLIWITDTVFIHEHADKLKAAVDDYLIK</sequence>
<accession>A0A1D2JLC0</accession>
<dbReference type="VEuPathDB" id="FungiDB:PADG_07825"/>
<dbReference type="EMBL" id="LZYO01000041">
    <property type="protein sequence ID" value="ODH40437.1"/>
    <property type="molecule type" value="Genomic_DNA"/>
</dbReference>
<dbReference type="AlphaFoldDB" id="A0A1D2JLC0"/>
<gene>
    <name evidence="2" type="ORF">ACO22_01615</name>
</gene>